<dbReference type="Pfam" id="PF03018">
    <property type="entry name" value="Dirigent"/>
    <property type="match status" value="1"/>
</dbReference>
<comment type="function">
    <text evidence="4">Dirigent proteins impart stereoselectivity on the phenoxy radical-coupling reaction, yielding optically active lignans from two molecules of coniferyl alcohol in the biosynthesis of lignans, flavonolignans, and alkaloids and thus plays a central role in plant secondary metabolism.</text>
</comment>
<evidence type="ECO:0000313" key="6">
    <source>
        <dbReference type="EMBL" id="KAL0384447.1"/>
    </source>
</evidence>
<dbReference type="InterPro" id="IPR044859">
    <property type="entry name" value="Allene_oxi_cyc_Dirigent"/>
</dbReference>
<evidence type="ECO:0000256" key="4">
    <source>
        <dbReference type="RuleBase" id="RU363099"/>
    </source>
</evidence>
<dbReference type="PANTHER" id="PTHR21495">
    <property type="entry name" value="NUCLEOPORIN-RELATED"/>
    <property type="match status" value="1"/>
</dbReference>
<keyword evidence="5" id="KW-0812">Transmembrane</keyword>
<dbReference type="GO" id="GO:0009699">
    <property type="term" value="P:phenylpropanoid biosynthetic process"/>
    <property type="evidence" value="ECO:0007669"/>
    <property type="project" value="UniProtKB-ARBA"/>
</dbReference>
<protein>
    <recommendedName>
        <fullName evidence="4">Dirigent protein</fullName>
    </recommendedName>
</protein>
<name>A0AAW2RWB4_SESRA</name>
<dbReference type="AlphaFoldDB" id="A0AAW2RWB4"/>
<reference evidence="6" key="2">
    <citation type="journal article" date="2024" name="Plant">
        <title>Genomic evolution and insights into agronomic trait innovations of Sesamum species.</title>
        <authorList>
            <person name="Miao H."/>
            <person name="Wang L."/>
            <person name="Qu L."/>
            <person name="Liu H."/>
            <person name="Sun Y."/>
            <person name="Le M."/>
            <person name="Wang Q."/>
            <person name="Wei S."/>
            <person name="Zheng Y."/>
            <person name="Lin W."/>
            <person name="Duan Y."/>
            <person name="Cao H."/>
            <person name="Xiong S."/>
            <person name="Wang X."/>
            <person name="Wei L."/>
            <person name="Li C."/>
            <person name="Ma Q."/>
            <person name="Ju M."/>
            <person name="Zhao R."/>
            <person name="Li G."/>
            <person name="Mu C."/>
            <person name="Tian Q."/>
            <person name="Mei H."/>
            <person name="Zhang T."/>
            <person name="Gao T."/>
            <person name="Zhang H."/>
        </authorList>
    </citation>
    <scope>NUCLEOTIDE SEQUENCE</scope>
    <source>
        <strain evidence="6">G02</strain>
    </source>
</reference>
<dbReference type="Gene3D" id="2.40.480.10">
    <property type="entry name" value="Allene oxide cyclase-like"/>
    <property type="match status" value="1"/>
</dbReference>
<gene>
    <name evidence="6" type="ORF">Sradi_2839000</name>
</gene>
<keyword evidence="5" id="KW-1133">Transmembrane helix</keyword>
<organism evidence="6">
    <name type="scientific">Sesamum radiatum</name>
    <name type="common">Black benniseed</name>
    <dbReference type="NCBI Taxonomy" id="300843"/>
    <lineage>
        <taxon>Eukaryota</taxon>
        <taxon>Viridiplantae</taxon>
        <taxon>Streptophyta</taxon>
        <taxon>Embryophyta</taxon>
        <taxon>Tracheophyta</taxon>
        <taxon>Spermatophyta</taxon>
        <taxon>Magnoliopsida</taxon>
        <taxon>eudicotyledons</taxon>
        <taxon>Gunneridae</taxon>
        <taxon>Pentapetalae</taxon>
        <taxon>asterids</taxon>
        <taxon>lamiids</taxon>
        <taxon>Lamiales</taxon>
        <taxon>Pedaliaceae</taxon>
        <taxon>Sesamum</taxon>
    </lineage>
</organism>
<proteinExistence type="inferred from homology"/>
<dbReference type="EMBL" id="JACGWJ010000012">
    <property type="protein sequence ID" value="KAL0384447.1"/>
    <property type="molecule type" value="Genomic_DNA"/>
</dbReference>
<evidence type="ECO:0000256" key="1">
    <source>
        <dbReference type="ARBA" id="ARBA00010746"/>
    </source>
</evidence>
<comment type="similarity">
    <text evidence="1 4">Belongs to the plant dirigent protein family.</text>
</comment>
<evidence type="ECO:0000256" key="3">
    <source>
        <dbReference type="ARBA" id="ARBA00022525"/>
    </source>
</evidence>
<comment type="subunit">
    <text evidence="2 4">Homodimer.</text>
</comment>
<keyword evidence="5" id="KW-0472">Membrane</keyword>
<evidence type="ECO:0000256" key="5">
    <source>
        <dbReference type="SAM" id="Phobius"/>
    </source>
</evidence>
<comment type="subcellular location">
    <subcellularLocation>
        <location evidence="4">Secreted</location>
        <location evidence="4">Extracellular space</location>
        <location evidence="4">Apoplast</location>
    </subcellularLocation>
</comment>
<dbReference type="GO" id="GO:0048046">
    <property type="term" value="C:apoplast"/>
    <property type="evidence" value="ECO:0007669"/>
    <property type="project" value="UniProtKB-SubCell"/>
</dbReference>
<comment type="caution">
    <text evidence="6">The sequence shown here is derived from an EMBL/GenBank/DDBJ whole genome shotgun (WGS) entry which is preliminary data.</text>
</comment>
<evidence type="ECO:0000256" key="2">
    <source>
        <dbReference type="ARBA" id="ARBA00011738"/>
    </source>
</evidence>
<dbReference type="InterPro" id="IPR004265">
    <property type="entry name" value="Dirigent"/>
</dbReference>
<feature type="transmembrane region" description="Helical" evidence="5">
    <location>
        <begin position="20"/>
        <end position="42"/>
    </location>
</feature>
<keyword evidence="4" id="KW-0052">Apoplast</keyword>
<accession>A0AAW2RWB4</accession>
<reference evidence="6" key="1">
    <citation type="submission" date="2020-06" db="EMBL/GenBank/DDBJ databases">
        <authorList>
            <person name="Li T."/>
            <person name="Hu X."/>
            <person name="Zhang T."/>
            <person name="Song X."/>
            <person name="Zhang H."/>
            <person name="Dai N."/>
            <person name="Sheng W."/>
            <person name="Hou X."/>
            <person name="Wei L."/>
        </authorList>
    </citation>
    <scope>NUCLEOTIDE SEQUENCE</scope>
    <source>
        <strain evidence="6">G02</strain>
        <tissue evidence="6">Leaf</tissue>
    </source>
</reference>
<keyword evidence="3 4" id="KW-0964">Secreted</keyword>
<sequence>MLIMHISNSLLSLLHFTDNMAKVVIFLVILIVTISSLSTAILPSRCVRNTPPPDTEESWFQNVICNGNEDTVILHFYVQDVLAGENKTVYEVARADITSTSPTSFGQVLVADDRLTAEPDYYSEEIGRVQGLVTSADLDVPTLSMYLNFVFTSGAFNGSTISIQGRNELLSQQRELAVVGGAGVFRFARGYAILTTYYFDPEMSQYGVLEYTIYVRGSSSSMGVHAGV</sequence>